<dbReference type="InParanoid" id="A0A0C2T003"/>
<evidence type="ECO:0000313" key="2">
    <source>
        <dbReference type="Proteomes" id="UP000054549"/>
    </source>
</evidence>
<dbReference type="HOGENOM" id="CLU_2873696_0_0_1"/>
<protein>
    <submittedName>
        <fullName evidence="1">Uncharacterized protein</fullName>
    </submittedName>
</protein>
<evidence type="ECO:0000313" key="1">
    <source>
        <dbReference type="EMBL" id="KIL69115.1"/>
    </source>
</evidence>
<organism evidence="1 2">
    <name type="scientific">Amanita muscaria (strain Koide BX008)</name>
    <dbReference type="NCBI Taxonomy" id="946122"/>
    <lineage>
        <taxon>Eukaryota</taxon>
        <taxon>Fungi</taxon>
        <taxon>Dikarya</taxon>
        <taxon>Basidiomycota</taxon>
        <taxon>Agaricomycotina</taxon>
        <taxon>Agaricomycetes</taxon>
        <taxon>Agaricomycetidae</taxon>
        <taxon>Agaricales</taxon>
        <taxon>Pluteineae</taxon>
        <taxon>Amanitaceae</taxon>
        <taxon>Amanita</taxon>
    </lineage>
</organism>
<keyword evidence="2" id="KW-1185">Reference proteome</keyword>
<dbReference type="STRING" id="946122.A0A0C2T003"/>
<sequence length="64" mass="7417">FDCHINCEVCATIKAVKYVHKYIYKGPDCATLELQGPVDEVKAYLDSRYVSSIEAAWRIFEFHM</sequence>
<dbReference type="AlphaFoldDB" id="A0A0C2T003"/>
<proteinExistence type="predicted"/>
<feature type="non-terminal residue" evidence="1">
    <location>
        <position position="1"/>
    </location>
</feature>
<gene>
    <name evidence="1" type="ORF">M378DRAFT_43459</name>
</gene>
<dbReference type="EMBL" id="KN818226">
    <property type="protein sequence ID" value="KIL69115.1"/>
    <property type="molecule type" value="Genomic_DNA"/>
</dbReference>
<dbReference type="OrthoDB" id="3366231at2759"/>
<dbReference type="Proteomes" id="UP000054549">
    <property type="component" value="Unassembled WGS sequence"/>
</dbReference>
<name>A0A0C2T003_AMAMK</name>
<reference evidence="1 2" key="1">
    <citation type="submission" date="2014-04" db="EMBL/GenBank/DDBJ databases">
        <title>Evolutionary Origins and Diversification of the Mycorrhizal Mutualists.</title>
        <authorList>
            <consortium name="DOE Joint Genome Institute"/>
            <consortium name="Mycorrhizal Genomics Consortium"/>
            <person name="Kohler A."/>
            <person name="Kuo A."/>
            <person name="Nagy L.G."/>
            <person name="Floudas D."/>
            <person name="Copeland A."/>
            <person name="Barry K.W."/>
            <person name="Cichocki N."/>
            <person name="Veneault-Fourrey C."/>
            <person name="LaButti K."/>
            <person name="Lindquist E.A."/>
            <person name="Lipzen A."/>
            <person name="Lundell T."/>
            <person name="Morin E."/>
            <person name="Murat C."/>
            <person name="Riley R."/>
            <person name="Ohm R."/>
            <person name="Sun H."/>
            <person name="Tunlid A."/>
            <person name="Henrissat B."/>
            <person name="Grigoriev I.V."/>
            <person name="Hibbett D.S."/>
            <person name="Martin F."/>
        </authorList>
    </citation>
    <scope>NUCLEOTIDE SEQUENCE [LARGE SCALE GENOMIC DNA]</scope>
    <source>
        <strain evidence="1 2">Koide BX008</strain>
    </source>
</reference>
<feature type="non-terminal residue" evidence="1">
    <location>
        <position position="64"/>
    </location>
</feature>
<accession>A0A0C2T003</accession>